<dbReference type="EMBL" id="CP041616">
    <property type="protein sequence ID" value="QDO88228.1"/>
    <property type="molecule type" value="Genomic_DNA"/>
</dbReference>
<name>A0A516G9M6_9MICO</name>
<protein>
    <recommendedName>
        <fullName evidence="4">HNH endonuclease</fullName>
    </recommendedName>
</protein>
<feature type="region of interest" description="Disordered" evidence="1">
    <location>
        <begin position="827"/>
        <end position="847"/>
    </location>
</feature>
<dbReference type="KEGG" id="orz:FNH13_07615"/>
<dbReference type="PANTHER" id="PTHR48125">
    <property type="entry name" value="LP07818P1"/>
    <property type="match status" value="1"/>
</dbReference>
<feature type="region of interest" description="Disordered" evidence="1">
    <location>
        <begin position="471"/>
        <end position="567"/>
    </location>
</feature>
<evidence type="ECO:0000313" key="3">
    <source>
        <dbReference type="Proteomes" id="UP000315395"/>
    </source>
</evidence>
<evidence type="ECO:0000256" key="1">
    <source>
        <dbReference type="SAM" id="MobiDB-lite"/>
    </source>
</evidence>
<proteinExistence type="predicted"/>
<feature type="region of interest" description="Disordered" evidence="1">
    <location>
        <begin position="724"/>
        <end position="762"/>
    </location>
</feature>
<keyword evidence="3" id="KW-1185">Reference proteome</keyword>
<feature type="compositionally biased region" description="Low complexity" evidence="1">
    <location>
        <begin position="489"/>
        <end position="502"/>
    </location>
</feature>
<dbReference type="InterPro" id="IPR003615">
    <property type="entry name" value="HNH_nuc"/>
</dbReference>
<feature type="region of interest" description="Disordered" evidence="1">
    <location>
        <begin position="80"/>
        <end position="100"/>
    </location>
</feature>
<dbReference type="PANTHER" id="PTHR48125:SF10">
    <property type="entry name" value="OS12G0136300 PROTEIN"/>
    <property type="match status" value="1"/>
</dbReference>
<sequence>MTVLERQLEQWFAACSGRCVGPARRENARYRRAGMRVITPRRDARFLVELSDSPSETPSSQGSSAEIPSAEILSAEIPCDEALTPPGIPEAGSITAESPTSAEDDAEMRLRQALADVGVASGLIDDLTKASLACAAVDAGSDPDVHEADGAAALTSAPDHKARAQEMLAAVEQVTVLSSRMDGVRLAATRQLTAQVTKMLLAEKGMTDPDEMSKTARKALLIQAKRSTRHEIEALTGWGSGDVTKLVGLANAPASVRGPVHQSLAKGEASWPVVRAYFRSTSAMEHEDGAAIANGLFGDDPDESVTERLTREGEFVGGPWRAKEFYRALEREVHKIKNQDPEGAKKAKARAKAGADVRVNIDLEGTAEILIGTRPAHATAAADRIERAARAARKAGDKRTLRELRVAVAMSLLLHGTLDFDGISDDPNTLTVEQSDQLTKILYALPAANLQVIVPFGAIFGDTLPGMGSTGSPLGSHGVNDAPDVAADLGGEVTTGLVGGPAAAPPGPAEPSTPGTRGDPCPTPPASQGRTPPASQGRTPPASQGRTPPASQGRTPPASQDSVRPNAVGEVIGKRPTFLSSSELWELMLTPGSAFYRLLVDPVTGRCVEKSAKGYRFTAAQREQIMAADGFCRAPGCLQPAWLCQIDHVQEYGTPGGDTSEANAQSVNDQHHNLKTMKLWDAVINKHRDVTWTTLLGRIYTTKAHDYTQYTKLLTAATQFVNAPEGPDTTTGVAPDRTDRQAGVCAGQEESRTRDDCADQDRADRADRVGEAIYRALSYRFAGEELLRDDDWSEDEAAFYGWPLITLTHRNANGRRVFEPDPATLAEARRTRSAASEGEGPPTDRDAALLDGIDLSQAVDLSTIDESRPAATAPEMAASDPFGPSDSFGPSRFPVWDTTDDSEPPF</sequence>
<evidence type="ECO:0008006" key="4">
    <source>
        <dbReference type="Google" id="ProtNLM"/>
    </source>
</evidence>
<dbReference type="Proteomes" id="UP000315395">
    <property type="component" value="Chromosome"/>
</dbReference>
<gene>
    <name evidence="2" type="ORF">FNH13_07615</name>
</gene>
<evidence type="ECO:0000313" key="2">
    <source>
        <dbReference type="EMBL" id="QDO88228.1"/>
    </source>
</evidence>
<accession>A0A516G9M6</accession>
<feature type="compositionally biased region" description="Polar residues" evidence="1">
    <location>
        <begin position="526"/>
        <end position="563"/>
    </location>
</feature>
<dbReference type="OrthoDB" id="4849997at2"/>
<feature type="region of interest" description="Disordered" evidence="1">
    <location>
        <begin position="862"/>
        <end position="906"/>
    </location>
</feature>
<dbReference type="RefSeq" id="WP_143782903.1">
    <property type="nucleotide sequence ID" value="NZ_CP041616.1"/>
</dbReference>
<reference evidence="2 3" key="1">
    <citation type="submission" date="2019-07" db="EMBL/GenBank/DDBJ databases">
        <title>complete genome sequencing of Ornithinimicrobium sp. H23M54.</title>
        <authorList>
            <person name="Bae J.-W."/>
            <person name="Lee S.-Y."/>
        </authorList>
    </citation>
    <scope>NUCLEOTIDE SEQUENCE [LARGE SCALE GENOMIC DNA]</scope>
    <source>
        <strain evidence="2 3">H23M54</strain>
    </source>
</reference>
<dbReference type="CDD" id="cd00085">
    <property type="entry name" value="HNHc"/>
    <property type="match status" value="1"/>
</dbReference>
<feature type="compositionally biased region" description="Basic and acidic residues" evidence="1">
    <location>
        <begin position="749"/>
        <end position="762"/>
    </location>
</feature>
<dbReference type="AlphaFoldDB" id="A0A516G9M6"/>
<organism evidence="2 3">
    <name type="scientific">Ornithinimicrobium ciconiae</name>
    <dbReference type="NCBI Taxonomy" id="2594265"/>
    <lineage>
        <taxon>Bacteria</taxon>
        <taxon>Bacillati</taxon>
        <taxon>Actinomycetota</taxon>
        <taxon>Actinomycetes</taxon>
        <taxon>Micrococcales</taxon>
        <taxon>Ornithinimicrobiaceae</taxon>
        <taxon>Ornithinimicrobium</taxon>
    </lineage>
</organism>